<dbReference type="STRING" id="504487.JCM19538_1749"/>
<dbReference type="AlphaFoldDB" id="A0A090VYQ0"/>
<gene>
    <name evidence="2" type="ORF">JCM19301_1976</name>
</gene>
<comment type="caution">
    <text evidence="2">The sequence shown here is derived from an EMBL/GenBank/DDBJ whole genome shotgun (WGS) entry which is preliminary data.</text>
</comment>
<proteinExistence type="predicted"/>
<feature type="region of interest" description="Disordered" evidence="1">
    <location>
        <begin position="1"/>
        <end position="20"/>
    </location>
</feature>
<dbReference type="EMBL" id="BBNR01000019">
    <property type="protein sequence ID" value="GAL68369.1"/>
    <property type="molecule type" value="Genomic_DNA"/>
</dbReference>
<evidence type="ECO:0000313" key="3">
    <source>
        <dbReference type="Proteomes" id="UP000029641"/>
    </source>
</evidence>
<organism evidence="2 3">
    <name type="scientific">Jejuia pallidilutea</name>
    <dbReference type="NCBI Taxonomy" id="504487"/>
    <lineage>
        <taxon>Bacteria</taxon>
        <taxon>Pseudomonadati</taxon>
        <taxon>Bacteroidota</taxon>
        <taxon>Flavobacteriia</taxon>
        <taxon>Flavobacteriales</taxon>
        <taxon>Flavobacteriaceae</taxon>
        <taxon>Jejuia</taxon>
    </lineage>
</organism>
<dbReference type="Proteomes" id="UP000029641">
    <property type="component" value="Unassembled WGS sequence"/>
</dbReference>
<sequence>MEEEEVEVPYIDIDMPQDDNSNYEKVEQNIMVEAEVTDKEHELDIKEIRAGGSTLYVISQLEEKSTSIGDKKLRVSDQVSLNAPDNLNVKHYIVGERPDRVFNSRYKYFNSMSEATNAIKDTKVIYSNN</sequence>
<accession>A0A090VYQ0</accession>
<evidence type="ECO:0000256" key="1">
    <source>
        <dbReference type="SAM" id="MobiDB-lite"/>
    </source>
</evidence>
<protein>
    <submittedName>
        <fullName evidence="2">Uncharacterized protein</fullName>
    </submittedName>
</protein>
<reference evidence="2 3" key="1">
    <citation type="journal article" date="2014" name="Genome Announc.">
        <title>Draft Genome Sequence of Marine Flavobacterium Jejuia pallidilutea Strain 11shimoA1 and Pigmentation Mutants.</title>
        <authorList>
            <person name="Takatani N."/>
            <person name="Nakanishi M."/>
            <person name="Meirelles P."/>
            <person name="Mino S."/>
            <person name="Suda W."/>
            <person name="Oshima K."/>
            <person name="Hattori M."/>
            <person name="Ohkuma M."/>
            <person name="Hosokawa M."/>
            <person name="Miyashita K."/>
            <person name="Thompson F.L."/>
            <person name="Niwa A."/>
            <person name="Sawabe T."/>
            <person name="Sawabe T."/>
        </authorList>
    </citation>
    <scope>NUCLEOTIDE SEQUENCE [LARGE SCALE GENOMIC DNA]</scope>
    <source>
        <strain evidence="2 3">JCM 19301</strain>
    </source>
</reference>
<evidence type="ECO:0000313" key="2">
    <source>
        <dbReference type="EMBL" id="GAL68369.1"/>
    </source>
</evidence>
<dbReference type="eggNOG" id="ENOG5030GII">
    <property type="taxonomic scope" value="Bacteria"/>
</dbReference>
<name>A0A090VYQ0_9FLAO</name>